<protein>
    <submittedName>
        <fullName evidence="5">Transcriptional regulator</fullName>
    </submittedName>
</protein>
<keyword evidence="6" id="KW-1185">Reference proteome</keyword>
<dbReference type="AlphaFoldDB" id="A0A0C1M692"/>
<dbReference type="InterPro" id="IPR028978">
    <property type="entry name" value="Chorismate_lyase_/UTRA_dom_sf"/>
</dbReference>
<keyword evidence="3" id="KW-0804">Transcription</keyword>
<gene>
    <name evidence="5" type="ORF">LfDm3_0976</name>
</gene>
<feature type="domain" description="HTH gntR-type" evidence="4">
    <location>
        <begin position="3"/>
        <end position="71"/>
    </location>
</feature>
<evidence type="ECO:0000256" key="3">
    <source>
        <dbReference type="ARBA" id="ARBA00023163"/>
    </source>
</evidence>
<dbReference type="EMBL" id="JOJZ01000019">
    <property type="protein sequence ID" value="KID41734.1"/>
    <property type="molecule type" value="Genomic_DNA"/>
</dbReference>
<dbReference type="SMART" id="SM00345">
    <property type="entry name" value="HTH_GNTR"/>
    <property type="match status" value="1"/>
</dbReference>
<dbReference type="PRINTS" id="PR00035">
    <property type="entry name" value="HTHGNTR"/>
</dbReference>
<dbReference type="GO" id="GO:0003700">
    <property type="term" value="F:DNA-binding transcription factor activity"/>
    <property type="evidence" value="ECO:0007669"/>
    <property type="project" value="InterPro"/>
</dbReference>
<evidence type="ECO:0000256" key="2">
    <source>
        <dbReference type="ARBA" id="ARBA00023125"/>
    </source>
</evidence>
<dbReference type="GeneID" id="74913642"/>
<dbReference type="PANTHER" id="PTHR44846:SF1">
    <property type="entry name" value="MANNOSYL-D-GLYCERATE TRANSPORT_METABOLISM SYSTEM REPRESSOR MNGR-RELATED"/>
    <property type="match status" value="1"/>
</dbReference>
<dbReference type="PATRIC" id="fig|1614.7.peg.931"/>
<dbReference type="InterPro" id="IPR036388">
    <property type="entry name" value="WH-like_DNA-bd_sf"/>
</dbReference>
<dbReference type="OrthoDB" id="9815017at2"/>
<dbReference type="Pfam" id="PF00392">
    <property type="entry name" value="GntR"/>
    <property type="match status" value="1"/>
</dbReference>
<dbReference type="SUPFAM" id="SSF64288">
    <property type="entry name" value="Chorismate lyase-like"/>
    <property type="match status" value="1"/>
</dbReference>
<keyword evidence="1" id="KW-0805">Transcription regulation</keyword>
<dbReference type="Proteomes" id="UP000031397">
    <property type="component" value="Unassembled WGS sequence"/>
</dbReference>
<evidence type="ECO:0000313" key="6">
    <source>
        <dbReference type="Proteomes" id="UP000031397"/>
    </source>
</evidence>
<evidence type="ECO:0000256" key="1">
    <source>
        <dbReference type="ARBA" id="ARBA00023015"/>
    </source>
</evidence>
<organism evidence="5 6">
    <name type="scientific">Fructilactobacillus fructivorans</name>
    <dbReference type="NCBI Taxonomy" id="1614"/>
    <lineage>
        <taxon>Bacteria</taxon>
        <taxon>Bacillati</taxon>
        <taxon>Bacillota</taxon>
        <taxon>Bacilli</taxon>
        <taxon>Lactobacillales</taxon>
        <taxon>Lactobacillaceae</taxon>
        <taxon>Fructilactobacillus</taxon>
    </lineage>
</organism>
<dbReference type="Gene3D" id="3.40.1410.10">
    <property type="entry name" value="Chorismate lyase-like"/>
    <property type="match status" value="1"/>
</dbReference>
<name>A0A0C1M692_9LACO</name>
<evidence type="ECO:0000259" key="4">
    <source>
        <dbReference type="PROSITE" id="PS50949"/>
    </source>
</evidence>
<sequence length="233" mass="26342">MTVPVYIKIHDDIKNKIENGSWKVGTRIPSERKLSEQYGVSRMTFRQAVQALVEDGILKRVAGSGTYVTNQKVQEKMSGVTSFTNIMLAQGKQPSTKTLSYKIVEPTFKEASVLGLSQDDRVLRMNRIRYGDEVPICYEVAAVNASMVEGLSEEDVSSSLYRSLEDKKGLRPRSAKQFISAILATDRIADLLDIDAKAPILKLKQISYLQNQQPFEFVQTQYAAERFEFYLNK</sequence>
<keyword evidence="2" id="KW-0238">DNA-binding</keyword>
<dbReference type="SUPFAM" id="SSF46785">
    <property type="entry name" value="Winged helix' DNA-binding domain"/>
    <property type="match status" value="1"/>
</dbReference>
<dbReference type="InterPro" id="IPR050679">
    <property type="entry name" value="Bact_HTH_transcr_reg"/>
</dbReference>
<dbReference type="InterPro" id="IPR036390">
    <property type="entry name" value="WH_DNA-bd_sf"/>
</dbReference>
<dbReference type="Gene3D" id="1.10.10.10">
    <property type="entry name" value="Winged helix-like DNA-binding domain superfamily/Winged helix DNA-binding domain"/>
    <property type="match status" value="1"/>
</dbReference>
<dbReference type="FunFam" id="1.10.10.10:FF:000079">
    <property type="entry name" value="GntR family transcriptional regulator"/>
    <property type="match status" value="1"/>
</dbReference>
<dbReference type="GO" id="GO:0045892">
    <property type="term" value="P:negative regulation of DNA-templated transcription"/>
    <property type="evidence" value="ECO:0007669"/>
    <property type="project" value="TreeGrafter"/>
</dbReference>
<dbReference type="SMART" id="SM00866">
    <property type="entry name" value="UTRA"/>
    <property type="match status" value="1"/>
</dbReference>
<evidence type="ECO:0000313" key="5">
    <source>
        <dbReference type="EMBL" id="KID41734.1"/>
    </source>
</evidence>
<reference evidence="5 6" key="1">
    <citation type="submission" date="2014-06" db="EMBL/GenBank/DDBJ databases">
        <title>Functional and comparative genomic analyses of the Drosophila gut microbiota identify candidate symbiosis factors.</title>
        <authorList>
            <person name="Newell P.D."/>
            <person name="Chaston J.M."/>
            <person name="Douglas A.E."/>
        </authorList>
    </citation>
    <scope>NUCLEOTIDE SEQUENCE [LARGE SCALE GENOMIC DNA]</scope>
    <source>
        <strain evidence="5 6">DmCS_002</strain>
    </source>
</reference>
<dbReference type="PANTHER" id="PTHR44846">
    <property type="entry name" value="MANNOSYL-D-GLYCERATE TRANSPORT/METABOLISM SYSTEM REPRESSOR MNGR-RELATED"/>
    <property type="match status" value="1"/>
</dbReference>
<accession>A0A0C1M692</accession>
<dbReference type="Pfam" id="PF07702">
    <property type="entry name" value="UTRA"/>
    <property type="match status" value="1"/>
</dbReference>
<dbReference type="CDD" id="cd07377">
    <property type="entry name" value="WHTH_GntR"/>
    <property type="match status" value="1"/>
</dbReference>
<dbReference type="RefSeq" id="WP_039144602.1">
    <property type="nucleotide sequence ID" value="NZ_JOJZ01000019.1"/>
</dbReference>
<dbReference type="GO" id="GO:0003677">
    <property type="term" value="F:DNA binding"/>
    <property type="evidence" value="ECO:0007669"/>
    <property type="project" value="UniProtKB-KW"/>
</dbReference>
<proteinExistence type="predicted"/>
<dbReference type="InterPro" id="IPR000524">
    <property type="entry name" value="Tscrpt_reg_HTH_GntR"/>
</dbReference>
<dbReference type="PROSITE" id="PS50949">
    <property type="entry name" value="HTH_GNTR"/>
    <property type="match status" value="1"/>
</dbReference>
<comment type="caution">
    <text evidence="5">The sequence shown here is derived from an EMBL/GenBank/DDBJ whole genome shotgun (WGS) entry which is preliminary data.</text>
</comment>
<dbReference type="InterPro" id="IPR011663">
    <property type="entry name" value="UTRA"/>
</dbReference>